<evidence type="ECO:0000256" key="2">
    <source>
        <dbReference type="ARBA" id="ARBA00011695"/>
    </source>
</evidence>
<accession>A0A6V7VGY2</accession>
<protein>
    <recommendedName>
        <fullName evidence="4">Prefoldin subunit 4</fullName>
    </recommendedName>
</protein>
<dbReference type="PANTHER" id="PTHR21100:SF9">
    <property type="entry name" value="PREFOLDIN SUBUNIT 4"/>
    <property type="match status" value="1"/>
</dbReference>
<keyword evidence="3 4" id="KW-0143">Chaperone</keyword>
<dbReference type="AlphaFoldDB" id="A0A6V7VGY2"/>
<comment type="subunit">
    <text evidence="2 4">Heterohexamer of two PFD-alpha type and four PFD-beta type subunits.</text>
</comment>
<name>A0A6V7VGY2_MELEN</name>
<sequence length="139" mass="15922">MVGVSLNDNENLKKNVPTAEDQQQINKFARLHKSYLENKGQLAFLQNTAQNLTDAENEVMLMEDGQLNVPILVGSIFVHQDQDKINLMLEERKEYIQQQIDSLGEKIICLEAEMKDLRAILYAKFGDNIQLEDEQNNGE</sequence>
<comment type="similarity">
    <text evidence="1 4">Belongs to the prefoldin subunit beta family.</text>
</comment>
<comment type="caution">
    <text evidence="5">The sequence shown here is derived from an EMBL/GenBank/DDBJ whole genome shotgun (WGS) entry which is preliminary data.</text>
</comment>
<dbReference type="PIRSF" id="PIRSF016477">
    <property type="entry name" value="Prefoldin_subunit_4"/>
    <property type="match status" value="1"/>
</dbReference>
<dbReference type="InterPro" id="IPR002777">
    <property type="entry name" value="PFD_beta-like"/>
</dbReference>
<dbReference type="Gene3D" id="1.10.287.370">
    <property type="match status" value="1"/>
</dbReference>
<comment type="function">
    <text evidence="4">Binds specifically to cytosolic chaperonin (c-CPN) and transfers target proteins to it. Binds to nascent polypeptide chain and promotes folding in an environment in which there are many competing pathways for nonnative proteins.</text>
</comment>
<dbReference type="Pfam" id="PF01920">
    <property type="entry name" value="Prefoldin_2"/>
    <property type="match status" value="1"/>
</dbReference>
<dbReference type="GO" id="GO:0051082">
    <property type="term" value="F:unfolded protein binding"/>
    <property type="evidence" value="ECO:0007669"/>
    <property type="project" value="InterPro"/>
</dbReference>
<dbReference type="PANTHER" id="PTHR21100">
    <property type="entry name" value="PREFOLDIN SUBUNIT 4"/>
    <property type="match status" value="1"/>
</dbReference>
<dbReference type="GO" id="GO:0005737">
    <property type="term" value="C:cytoplasm"/>
    <property type="evidence" value="ECO:0007669"/>
    <property type="project" value="TreeGrafter"/>
</dbReference>
<evidence type="ECO:0000256" key="1">
    <source>
        <dbReference type="ARBA" id="ARBA00008045"/>
    </source>
</evidence>
<reference evidence="5 6" key="1">
    <citation type="submission" date="2020-08" db="EMBL/GenBank/DDBJ databases">
        <authorList>
            <person name="Koutsovoulos G."/>
            <person name="Danchin GJ E."/>
        </authorList>
    </citation>
    <scope>NUCLEOTIDE SEQUENCE [LARGE SCALE GENOMIC DNA]</scope>
</reference>
<proteinExistence type="inferred from homology"/>
<gene>
    <name evidence="5" type="ORF">MENT_LOCUS25047</name>
</gene>
<dbReference type="GO" id="GO:0016272">
    <property type="term" value="C:prefoldin complex"/>
    <property type="evidence" value="ECO:0007669"/>
    <property type="project" value="UniProtKB-UniRule"/>
</dbReference>
<evidence type="ECO:0000256" key="3">
    <source>
        <dbReference type="ARBA" id="ARBA00023186"/>
    </source>
</evidence>
<evidence type="ECO:0000313" key="6">
    <source>
        <dbReference type="Proteomes" id="UP000580250"/>
    </source>
</evidence>
<organism evidence="5 6">
    <name type="scientific">Meloidogyne enterolobii</name>
    <name type="common">Root-knot nematode worm</name>
    <name type="synonym">Meloidogyne mayaguensis</name>
    <dbReference type="NCBI Taxonomy" id="390850"/>
    <lineage>
        <taxon>Eukaryota</taxon>
        <taxon>Metazoa</taxon>
        <taxon>Ecdysozoa</taxon>
        <taxon>Nematoda</taxon>
        <taxon>Chromadorea</taxon>
        <taxon>Rhabditida</taxon>
        <taxon>Tylenchina</taxon>
        <taxon>Tylenchomorpha</taxon>
        <taxon>Tylenchoidea</taxon>
        <taxon>Meloidogynidae</taxon>
        <taxon>Meloidogyninae</taxon>
        <taxon>Meloidogyne</taxon>
    </lineage>
</organism>
<dbReference type="OrthoDB" id="10250441at2759"/>
<dbReference type="Proteomes" id="UP000580250">
    <property type="component" value="Unassembled WGS sequence"/>
</dbReference>
<dbReference type="InterPro" id="IPR009053">
    <property type="entry name" value="Prefoldin"/>
</dbReference>
<evidence type="ECO:0000256" key="4">
    <source>
        <dbReference type="PIRNR" id="PIRNR016477"/>
    </source>
</evidence>
<dbReference type="InterPro" id="IPR016661">
    <property type="entry name" value="PFDN4"/>
</dbReference>
<dbReference type="SUPFAM" id="SSF46579">
    <property type="entry name" value="Prefoldin"/>
    <property type="match status" value="1"/>
</dbReference>
<dbReference type="EMBL" id="CAJEWN010000218">
    <property type="protein sequence ID" value="CAD2173441.1"/>
    <property type="molecule type" value="Genomic_DNA"/>
</dbReference>
<dbReference type="CDD" id="cd23165">
    <property type="entry name" value="Prefoldin_4"/>
    <property type="match status" value="1"/>
</dbReference>
<evidence type="ECO:0000313" key="5">
    <source>
        <dbReference type="EMBL" id="CAD2173441.1"/>
    </source>
</evidence>
<dbReference type="GO" id="GO:0006457">
    <property type="term" value="P:protein folding"/>
    <property type="evidence" value="ECO:0007669"/>
    <property type="project" value="UniProtKB-UniRule"/>
</dbReference>